<accession>A0A1I7YUK2</accession>
<keyword evidence="3 4" id="KW-0862">Zinc</keyword>
<dbReference type="InterPro" id="IPR035898">
    <property type="entry name" value="TAZ_dom_sf"/>
</dbReference>
<dbReference type="Gene3D" id="1.20.1020.10">
    <property type="entry name" value="TAZ domain"/>
    <property type="match status" value="1"/>
</dbReference>
<dbReference type="Pfam" id="PF02135">
    <property type="entry name" value="zf-TAZ"/>
    <property type="match status" value="1"/>
</dbReference>
<evidence type="ECO:0000313" key="7">
    <source>
        <dbReference type="WBParaSite" id="L893_g199.t1"/>
    </source>
</evidence>
<evidence type="ECO:0000256" key="2">
    <source>
        <dbReference type="ARBA" id="ARBA00022771"/>
    </source>
</evidence>
<evidence type="ECO:0000313" key="6">
    <source>
        <dbReference type="Proteomes" id="UP000095287"/>
    </source>
</evidence>
<dbReference type="AlphaFoldDB" id="A0A1I7YUK2"/>
<evidence type="ECO:0000256" key="4">
    <source>
        <dbReference type="PROSITE-ProRule" id="PRU00203"/>
    </source>
</evidence>
<feature type="domain" description="TAZ-type" evidence="5">
    <location>
        <begin position="3"/>
        <end position="80"/>
    </location>
</feature>
<organism evidence="6 7">
    <name type="scientific">Steinernema glaseri</name>
    <dbReference type="NCBI Taxonomy" id="37863"/>
    <lineage>
        <taxon>Eukaryota</taxon>
        <taxon>Metazoa</taxon>
        <taxon>Ecdysozoa</taxon>
        <taxon>Nematoda</taxon>
        <taxon>Chromadorea</taxon>
        <taxon>Rhabditida</taxon>
        <taxon>Tylenchina</taxon>
        <taxon>Panagrolaimomorpha</taxon>
        <taxon>Strongyloidoidea</taxon>
        <taxon>Steinernematidae</taxon>
        <taxon>Steinernema</taxon>
    </lineage>
</organism>
<keyword evidence="2 4" id="KW-0863">Zinc-finger</keyword>
<keyword evidence="1 4" id="KW-0479">Metal-binding</keyword>
<dbReference type="SMART" id="SM00551">
    <property type="entry name" value="ZnF_TAZ"/>
    <property type="match status" value="1"/>
</dbReference>
<dbReference type="GO" id="GO:0008270">
    <property type="term" value="F:zinc ion binding"/>
    <property type="evidence" value="ECO:0007669"/>
    <property type="project" value="UniProtKB-KW"/>
</dbReference>
<dbReference type="PROSITE" id="PS50134">
    <property type="entry name" value="ZF_TAZ"/>
    <property type="match status" value="1"/>
</dbReference>
<dbReference type="SUPFAM" id="SSF57933">
    <property type="entry name" value="TAZ domain"/>
    <property type="match status" value="1"/>
</dbReference>
<name>A0A1I7YUK2_9BILA</name>
<dbReference type="InterPro" id="IPR000197">
    <property type="entry name" value="Znf_TAZ"/>
</dbReference>
<dbReference type="WBParaSite" id="L893_g199.t1">
    <property type="protein sequence ID" value="L893_g199.t1"/>
    <property type="gene ID" value="L893_g199"/>
</dbReference>
<protein>
    <submittedName>
        <fullName evidence="7">TAZ-type domain-containing protein</fullName>
    </submittedName>
</protein>
<feature type="zinc finger region" description="TAZ-type" evidence="4">
    <location>
        <begin position="3"/>
        <end position="80"/>
    </location>
</feature>
<dbReference type="Proteomes" id="UP000095287">
    <property type="component" value="Unplaced"/>
</dbReference>
<proteinExistence type="predicted"/>
<sequence length="173" mass="19841">MGFENRLKGYRGNLKVIIHACECSGCRNVECYNLRGLLLHVVDCHNGSQCYEYKDCYRLRLAIVHACNCTFINCKLCKGIVDGKVVEMLPKLESTVRDAEPGRIASMIGMDVQDLFDLERDHYVEVVELDDEEDSKNVARTQAVLCENPNFNKRFPNVQEVEENVVPPKRRKE</sequence>
<keyword evidence="6" id="KW-1185">Reference proteome</keyword>
<evidence type="ECO:0000256" key="1">
    <source>
        <dbReference type="ARBA" id="ARBA00022723"/>
    </source>
</evidence>
<reference evidence="7" key="1">
    <citation type="submission" date="2016-11" db="UniProtKB">
        <authorList>
            <consortium name="WormBaseParasite"/>
        </authorList>
    </citation>
    <scope>IDENTIFICATION</scope>
</reference>
<evidence type="ECO:0000259" key="5">
    <source>
        <dbReference type="PROSITE" id="PS50134"/>
    </source>
</evidence>
<evidence type="ECO:0000256" key="3">
    <source>
        <dbReference type="ARBA" id="ARBA00022833"/>
    </source>
</evidence>